<organism evidence="1 2">
    <name type="scientific">Nocardiopsis alba (strain ATCC BAA-2165 / BE74)</name>
    <dbReference type="NCBI Taxonomy" id="1205910"/>
    <lineage>
        <taxon>Bacteria</taxon>
        <taxon>Bacillati</taxon>
        <taxon>Actinomycetota</taxon>
        <taxon>Actinomycetes</taxon>
        <taxon>Streptosporangiales</taxon>
        <taxon>Nocardiopsidaceae</taxon>
        <taxon>Nocardiopsis</taxon>
    </lineage>
</organism>
<dbReference type="AlphaFoldDB" id="J7KYK8"/>
<protein>
    <submittedName>
        <fullName evidence="1">Uncharacterized protein</fullName>
    </submittedName>
</protein>
<evidence type="ECO:0000313" key="2">
    <source>
        <dbReference type="Proteomes" id="UP000003779"/>
    </source>
</evidence>
<dbReference type="PATRIC" id="fig|1205910.3.peg.4135"/>
<dbReference type="KEGG" id="nal:B005_4370"/>
<dbReference type="STRING" id="1205910.B005_4370"/>
<dbReference type="Proteomes" id="UP000003779">
    <property type="component" value="Chromosome"/>
</dbReference>
<sequence>MNIGDVLLRRAEQSDALAAADVWLRSFATALHFSASSTR</sequence>
<name>J7KYK8_NOCAA</name>
<reference evidence="2" key="2">
    <citation type="submission" date="2012-08" db="EMBL/GenBank/DDBJ databases">
        <title>Whole-genome sequence of Nocardiopsis alba strain ATCC BAA-2165 associated with honeybees.</title>
        <authorList>
            <person name="Qiao J."/>
            <person name="Chen L."/>
            <person name="Li Y."/>
            <person name="Wang J."/>
            <person name="Zhang W."/>
            <person name="Chen S."/>
        </authorList>
    </citation>
    <scope>NUCLEOTIDE SEQUENCE [LARGE SCALE GENOMIC DNA]</scope>
    <source>
        <strain evidence="2">ATCC BAA-2165 / BE74</strain>
    </source>
</reference>
<evidence type="ECO:0000313" key="1">
    <source>
        <dbReference type="EMBL" id="AFR06493.1"/>
    </source>
</evidence>
<accession>J7KYK8</accession>
<dbReference type="EMBL" id="CP003788">
    <property type="protein sequence ID" value="AFR06493.1"/>
    <property type="molecule type" value="Genomic_DNA"/>
</dbReference>
<proteinExistence type="predicted"/>
<dbReference type="HOGENOM" id="CLU_3313519_0_0_11"/>
<reference evidence="1 2" key="1">
    <citation type="journal article" date="2012" name="J. Bacteriol.">
        <title>Whole-Genome Sequence of Nocardiopsis alba Strain ATCC BAA-2165, Associated with Honeybees.</title>
        <authorList>
            <person name="Qiao J."/>
            <person name="Chen L."/>
            <person name="Li Y."/>
            <person name="Wang J."/>
            <person name="Zhang W."/>
            <person name="Chen S."/>
        </authorList>
    </citation>
    <scope>NUCLEOTIDE SEQUENCE [LARGE SCALE GENOMIC DNA]</scope>
    <source>
        <strain evidence="2">ATCC BAA-2165 / BE74</strain>
    </source>
</reference>
<gene>
    <name evidence="1" type="ordered locus">B005_4370</name>
</gene>